<feature type="region of interest" description="Disordered" evidence="7">
    <location>
        <begin position="817"/>
        <end position="841"/>
    </location>
</feature>
<feature type="compositionally biased region" description="Pro residues" evidence="7">
    <location>
        <begin position="634"/>
        <end position="643"/>
    </location>
</feature>
<evidence type="ECO:0000256" key="9">
    <source>
        <dbReference type="SAM" id="SignalP"/>
    </source>
</evidence>
<dbReference type="PANTHER" id="PTHR12266">
    <property type="entry name" value="NA+/CA2+ K+ INDEPENDENT EXCHANGER"/>
    <property type="match status" value="1"/>
</dbReference>
<evidence type="ECO:0000256" key="8">
    <source>
        <dbReference type="SAM" id="Phobius"/>
    </source>
</evidence>
<evidence type="ECO:0000256" key="2">
    <source>
        <dbReference type="ARBA" id="ARBA00008170"/>
    </source>
</evidence>
<feature type="region of interest" description="Disordered" evidence="7">
    <location>
        <begin position="1070"/>
        <end position="1093"/>
    </location>
</feature>
<feature type="chain" id="PRO_5040780843" description="Sodium/calcium exchanger membrane region domain-containing protein" evidence="9">
    <location>
        <begin position="27"/>
        <end position="1318"/>
    </location>
</feature>
<feature type="transmembrane region" description="Helical" evidence="8">
    <location>
        <begin position="1193"/>
        <end position="1212"/>
    </location>
</feature>
<dbReference type="OrthoDB" id="407410at2759"/>
<feature type="compositionally biased region" description="Low complexity" evidence="7">
    <location>
        <begin position="676"/>
        <end position="693"/>
    </location>
</feature>
<feature type="transmembrane region" description="Helical" evidence="8">
    <location>
        <begin position="1265"/>
        <end position="1287"/>
    </location>
</feature>
<feature type="transmembrane region" description="Helical" evidence="8">
    <location>
        <begin position="368"/>
        <end position="391"/>
    </location>
</feature>
<dbReference type="Gene3D" id="1.20.1420.30">
    <property type="entry name" value="NCX, central ion-binding region"/>
    <property type="match status" value="2"/>
</dbReference>
<feature type="compositionally biased region" description="Low complexity" evidence="7">
    <location>
        <begin position="821"/>
        <end position="831"/>
    </location>
</feature>
<feature type="domain" description="Sodium/calcium exchanger membrane region" evidence="10">
    <location>
        <begin position="147"/>
        <end position="241"/>
    </location>
</feature>
<feature type="region of interest" description="Disordered" evidence="7">
    <location>
        <begin position="673"/>
        <end position="724"/>
    </location>
</feature>
<dbReference type="GO" id="GO:0006874">
    <property type="term" value="P:intracellular calcium ion homeostasis"/>
    <property type="evidence" value="ECO:0007669"/>
    <property type="project" value="TreeGrafter"/>
</dbReference>
<feature type="region of interest" description="Disordered" evidence="7">
    <location>
        <begin position="612"/>
        <end position="647"/>
    </location>
</feature>
<feature type="domain" description="Sodium/calcium exchanger membrane region" evidence="10">
    <location>
        <begin position="1158"/>
        <end position="1311"/>
    </location>
</feature>
<sequence>MRPSVYLRWLGFFAAVSVPFLSTVNCATPERTRENEIIANIGEPEPLQVLAESLKNKQYLTRGDLTPRNTTQTNKLDDGPKESLESDVEAEETDDNDGPTCDDVKNQEDPCAFAQEECEPEGLVNYTALYYCKFSHSAPLFYFLAVVMLIIYFYILYHISDLYLTNTLQQISNFLNMSNEVAGLTLLSFGNSAPDFFTALAGVSSDGVELILSSSMSGGIFVITLVLGSVILGAMSFYREKKEARGKNIEEGGPNAQSSQLSLNQKPQEHSLFRAKTFQRIKRRFRKFTRPLRLGTTIEKEAMHQQHHGSPPNFMSHSMRELRAGGTSPRPQFRGYKVPPFHWIRNVVVYGGSLLMLGYFILQEKIYNYQAVLMIVGYILFLLSYLVHYLIGRVQRWRKERAIQQRTSPAPMAGASTLSTRDEGGATTMEVAEAQLTDQQARYCIAYMENEIMGSVSSATPLSHLVKDYGTTATEFWPSASDFKDSMIWATLDVLKYPIHMFIQFTIPPIFSTVGELEEDDDQSDESDSESEDSQNNADSDLEPDLTAARYSRSLVPASYPDSGAPSEKPLGNDKIPLTTDKPIDPLSSEGHYDKRFSLSSPIIMDNTPYQKQEKSNVAHLNPSPNPRQLSPQPFQPTAPAPLPATSTYKGRVVPKIFIDDYTRTSPTRMEWLTNSSVSSRSSRSSDSFIYSDSESEHSITSLSDSDLYSGSEPDIEPFSDLGDLQRSTPAVEEGLRSLSNAPGITSGTSASTCYYSAQGSDVFGNVSPLIMGGPGETGVAQNPESDKPKNESSSLSSIASASFYSLPAAEISSGLFKSSGQQPQTGQVVGPMPPVGEIPRHAPLLHSSTVAPVGTVSREESGHLQPSGRHTPATGLSGKSRSQAGSGRKGKAWRPKKSSVDLMCRLVHLNTADLRKYRLLIFITSFVAPLFSLFILQIEDSPLFGEGTLSLYPVVVIISAVYCLLLLGLTRRLVTLSRIYNHIYTNFEYREQTPTYFLTATMARFFPVTWELGPSEDRAVSGVILDPLPALSSSATAVAIPQATTGLSKGLEKPQNSATFEKSTYLKTERPSSMASTMSAKSNASNGGLPPPPAAPFANDITRFLVHLHNRQAELKSPGVVIYQNHDFLLTQEGYLLPSSRVQRELRLLYIVELILSITAFALCILWIFATANELVALLQTVGYLMNISDRILGSTVLAWGNSVGDLFANGAMARAGYFYVAITAVFTSPILNSLLTLGSSFLIGSVKSPSLSLAFPKVTPPLLFSLGFLLAVIFIVCGFFVAFALRFRLPSYFGYILYALFAVYTVGIIVMEVLFA</sequence>
<keyword evidence="5 8" id="KW-1133">Transmembrane helix</keyword>
<feature type="compositionally biased region" description="Polar residues" evidence="7">
    <location>
        <begin position="699"/>
        <end position="709"/>
    </location>
</feature>
<feature type="signal peptide" evidence="9">
    <location>
        <begin position="1"/>
        <end position="26"/>
    </location>
</feature>
<proteinExistence type="inferred from homology"/>
<dbReference type="GO" id="GO:0016020">
    <property type="term" value="C:membrane"/>
    <property type="evidence" value="ECO:0007669"/>
    <property type="project" value="UniProtKB-SubCell"/>
</dbReference>
<dbReference type="GO" id="GO:0008324">
    <property type="term" value="F:monoatomic cation transmembrane transporter activity"/>
    <property type="evidence" value="ECO:0007669"/>
    <property type="project" value="TreeGrafter"/>
</dbReference>
<evidence type="ECO:0000256" key="4">
    <source>
        <dbReference type="ARBA" id="ARBA00022692"/>
    </source>
</evidence>
<feature type="region of interest" description="Disordered" evidence="7">
    <location>
        <begin position="858"/>
        <end position="895"/>
    </location>
</feature>
<feature type="compositionally biased region" description="Polar residues" evidence="7">
    <location>
        <begin position="1070"/>
        <end position="1087"/>
    </location>
</feature>
<accession>A0A9W8AUN7</accession>
<feature type="compositionally biased region" description="Acidic residues" evidence="7">
    <location>
        <begin position="85"/>
        <end position="97"/>
    </location>
</feature>
<evidence type="ECO:0000313" key="11">
    <source>
        <dbReference type="EMBL" id="KAJ1963594.1"/>
    </source>
</evidence>
<comment type="caution">
    <text evidence="11">The sequence shown here is derived from an EMBL/GenBank/DDBJ whole genome shotgun (WGS) entry which is preliminary data.</text>
</comment>
<keyword evidence="12" id="KW-1185">Reference proteome</keyword>
<dbReference type="EMBL" id="JANBPY010000804">
    <property type="protein sequence ID" value="KAJ1963594.1"/>
    <property type="molecule type" value="Genomic_DNA"/>
</dbReference>
<feature type="transmembrane region" description="Helical" evidence="8">
    <location>
        <begin position="140"/>
        <end position="160"/>
    </location>
</feature>
<name>A0A9W8AUN7_9FUNG</name>
<evidence type="ECO:0000256" key="5">
    <source>
        <dbReference type="ARBA" id="ARBA00022989"/>
    </source>
</evidence>
<feature type="compositionally biased region" description="Acidic residues" evidence="7">
    <location>
        <begin position="517"/>
        <end position="533"/>
    </location>
</feature>
<keyword evidence="3" id="KW-0813">Transport</keyword>
<comment type="subcellular location">
    <subcellularLocation>
        <location evidence="1">Membrane</location>
        <topology evidence="1">Multi-pass membrane protein</topology>
    </subcellularLocation>
</comment>
<reference evidence="11" key="1">
    <citation type="submission" date="2022-07" db="EMBL/GenBank/DDBJ databases">
        <title>Phylogenomic reconstructions and comparative analyses of Kickxellomycotina fungi.</title>
        <authorList>
            <person name="Reynolds N.K."/>
            <person name="Stajich J.E."/>
            <person name="Barry K."/>
            <person name="Grigoriev I.V."/>
            <person name="Crous P."/>
            <person name="Smith M.E."/>
        </authorList>
    </citation>
    <scope>NUCLEOTIDE SEQUENCE</scope>
    <source>
        <strain evidence="11">RSA 1196</strain>
    </source>
</reference>
<feature type="region of interest" description="Disordered" evidence="7">
    <location>
        <begin position="61"/>
        <end position="104"/>
    </location>
</feature>
<keyword evidence="6 8" id="KW-0472">Membrane</keyword>
<dbReference type="Pfam" id="PF01699">
    <property type="entry name" value="Na_Ca_ex"/>
    <property type="match status" value="2"/>
</dbReference>
<gene>
    <name evidence="11" type="ORF">IWQ62_003166</name>
</gene>
<keyword evidence="4 8" id="KW-0812">Transmembrane</keyword>
<dbReference type="Proteomes" id="UP001150925">
    <property type="component" value="Unassembled WGS sequence"/>
</dbReference>
<evidence type="ECO:0000256" key="6">
    <source>
        <dbReference type="ARBA" id="ARBA00023136"/>
    </source>
</evidence>
<feature type="transmembrane region" description="Helical" evidence="8">
    <location>
        <begin position="1294"/>
        <end position="1317"/>
    </location>
</feature>
<evidence type="ECO:0000256" key="3">
    <source>
        <dbReference type="ARBA" id="ARBA00022448"/>
    </source>
</evidence>
<dbReference type="InterPro" id="IPR051359">
    <property type="entry name" value="CaCA_antiporter"/>
</dbReference>
<organism evidence="11 12">
    <name type="scientific">Dispira parvispora</name>
    <dbReference type="NCBI Taxonomy" id="1520584"/>
    <lineage>
        <taxon>Eukaryota</taxon>
        <taxon>Fungi</taxon>
        <taxon>Fungi incertae sedis</taxon>
        <taxon>Zoopagomycota</taxon>
        <taxon>Kickxellomycotina</taxon>
        <taxon>Dimargaritomycetes</taxon>
        <taxon>Dimargaritales</taxon>
        <taxon>Dimargaritaceae</taxon>
        <taxon>Dispira</taxon>
    </lineage>
</organism>
<evidence type="ECO:0000313" key="12">
    <source>
        <dbReference type="Proteomes" id="UP001150925"/>
    </source>
</evidence>
<feature type="region of interest" description="Disordered" evidence="7">
    <location>
        <begin position="774"/>
        <end position="795"/>
    </location>
</feature>
<dbReference type="InterPro" id="IPR044880">
    <property type="entry name" value="NCX_ion-bd_dom_sf"/>
</dbReference>
<evidence type="ECO:0000256" key="1">
    <source>
        <dbReference type="ARBA" id="ARBA00004141"/>
    </source>
</evidence>
<feature type="region of interest" description="Disordered" evidence="7">
    <location>
        <begin position="517"/>
        <end position="592"/>
    </location>
</feature>
<dbReference type="PANTHER" id="PTHR12266:SF0">
    <property type="entry name" value="MITOCHONDRIAL SODIUM_CALCIUM EXCHANGER PROTEIN"/>
    <property type="match status" value="1"/>
</dbReference>
<evidence type="ECO:0000256" key="7">
    <source>
        <dbReference type="SAM" id="MobiDB-lite"/>
    </source>
</evidence>
<keyword evidence="9" id="KW-0732">Signal</keyword>
<feature type="transmembrane region" description="Helical" evidence="8">
    <location>
        <begin position="1219"/>
        <end position="1245"/>
    </location>
</feature>
<evidence type="ECO:0000259" key="10">
    <source>
        <dbReference type="Pfam" id="PF01699"/>
    </source>
</evidence>
<dbReference type="InterPro" id="IPR004837">
    <property type="entry name" value="NaCa_Exmemb"/>
</dbReference>
<feature type="transmembrane region" description="Helical" evidence="8">
    <location>
        <begin position="1149"/>
        <end position="1173"/>
    </location>
</feature>
<feature type="transmembrane region" description="Helical" evidence="8">
    <location>
        <begin position="216"/>
        <end position="238"/>
    </location>
</feature>
<feature type="transmembrane region" description="Helical" evidence="8">
    <location>
        <begin position="951"/>
        <end position="970"/>
    </location>
</feature>
<comment type="similarity">
    <text evidence="2">Belongs to the Ca(2+):cation antiporter (CaCA) (TC 2.A.19) family.</text>
</comment>
<protein>
    <recommendedName>
        <fullName evidence="10">Sodium/calcium exchanger membrane region domain-containing protein</fullName>
    </recommendedName>
</protein>
<feature type="compositionally biased region" description="Basic and acidic residues" evidence="7">
    <location>
        <begin position="75"/>
        <end position="84"/>
    </location>
</feature>
<feature type="transmembrane region" description="Helical" evidence="8">
    <location>
        <begin position="920"/>
        <end position="939"/>
    </location>
</feature>
<feature type="transmembrane region" description="Helical" evidence="8">
    <location>
        <begin position="343"/>
        <end position="362"/>
    </location>
</feature>